<dbReference type="NCBIfam" id="NF006092">
    <property type="entry name" value="PRK08244.1"/>
    <property type="match status" value="1"/>
</dbReference>
<dbReference type="InterPro" id="IPR036188">
    <property type="entry name" value="FAD/NAD-bd_sf"/>
</dbReference>
<dbReference type="Proteomes" id="UP000006867">
    <property type="component" value="Chromosome"/>
</dbReference>
<dbReference type="EMBL" id="CP002207">
    <property type="protein sequence ID" value="ADP31535.1"/>
    <property type="molecule type" value="Genomic_DNA"/>
</dbReference>
<comment type="cofactor">
    <cofactor evidence="1">
        <name>FAD</name>
        <dbReference type="ChEBI" id="CHEBI:57692"/>
    </cofactor>
</comment>
<evidence type="ECO:0000256" key="1">
    <source>
        <dbReference type="ARBA" id="ARBA00001974"/>
    </source>
</evidence>
<protein>
    <recommendedName>
        <fullName evidence="4">FAD-binding domain-containing protein</fullName>
    </recommendedName>
</protein>
<evidence type="ECO:0000313" key="5">
    <source>
        <dbReference type="EMBL" id="ADP31535.1"/>
    </source>
</evidence>
<evidence type="ECO:0000256" key="3">
    <source>
        <dbReference type="ARBA" id="ARBA00022827"/>
    </source>
</evidence>
<dbReference type="InterPro" id="IPR002938">
    <property type="entry name" value="FAD-bd"/>
</dbReference>
<sequence length="495" mass="53611">MDYQTVIIGGGPVGFMLASELALAGVKTCVIERLEQPVPHSRALTLHPRTLELLEMRGLLNRFAPQGKKISSGHFSMLDTRLDFSGLDTSTNYTLLLPQAMTGQLLEEYARGLGVDIFRGAEALAVTQNGEMAKTIVREHDGTVRTLRSLFVAGADGAGSIVRKQAGIEFIGTDSTVTAALGDVKLLSPPASGVLSLCTKQGGAMIVPLSPKLYRVVVVSPYRAQTPKDVPVTEEELKADLMRICGTDFGLTDSVWTSRFGNAARQAKQYRNGRVFLAGDAAHIHFPAGGQGLNVGLQDAMNLGWKLAADINGSAPPWLLDSYHAERHPVAEDLLSNTEVQTRLLDFTPAGLHLRSMMSNILAFPEVNQYIAGQISALDVYYKADQKMPAHVLNGTRLSNVELVLPDGKSEQLYNFLRSGKYVLLSLRQEAGHESRSDVFQTVFASFAEPREQWCGVHTALIRPDGHVAWAVDASDPDLSAVIQAGISRWCSAGC</sequence>
<keyword evidence="3" id="KW-0274">FAD</keyword>
<keyword evidence="2" id="KW-0285">Flavoprotein</keyword>
<reference evidence="5 6" key="1">
    <citation type="journal article" date="2011" name="Front. Microbiol.">
        <title>Genomic signatures of strain selection and enhancement in Bacillus atrophaeus var. globigii, a historical biowarfare simulant.</title>
        <authorList>
            <person name="Gibbons H.S."/>
            <person name="Broomall S.M."/>
            <person name="McNew L.A."/>
            <person name="Daligault H."/>
            <person name="Chapman C."/>
            <person name="Bruce D."/>
            <person name="Karavis M."/>
            <person name="Krepps M."/>
            <person name="McGregor P.A."/>
            <person name="Hong C."/>
            <person name="Park K.H."/>
            <person name="Akmal A."/>
            <person name="Feldman A."/>
            <person name="Lin J.S."/>
            <person name="Chang W.E."/>
            <person name="Higgs B.W."/>
            <person name="Demirev P."/>
            <person name="Lindquist J."/>
            <person name="Liem A."/>
            <person name="Fochler E."/>
            <person name="Read T.D."/>
            <person name="Tapia R."/>
            <person name="Johnson S."/>
            <person name="Bishop-Lilly K.A."/>
            <person name="Detter C."/>
            <person name="Han C."/>
            <person name="Sozhamannan S."/>
            <person name="Rosenzweig C.N."/>
            <person name="Skowronski E.W."/>
        </authorList>
    </citation>
    <scope>NUCLEOTIDE SEQUENCE [LARGE SCALE GENOMIC DNA]</scope>
    <source>
        <strain evidence="5 6">1942</strain>
    </source>
</reference>
<dbReference type="SUPFAM" id="SSF51905">
    <property type="entry name" value="FAD/NAD(P)-binding domain"/>
    <property type="match status" value="1"/>
</dbReference>
<organism evidence="5 6">
    <name type="scientific">Bacillus atrophaeus (strain 1942)</name>
    <dbReference type="NCBI Taxonomy" id="720555"/>
    <lineage>
        <taxon>Bacteria</taxon>
        <taxon>Bacillati</taxon>
        <taxon>Bacillota</taxon>
        <taxon>Bacilli</taxon>
        <taxon>Bacillales</taxon>
        <taxon>Bacillaceae</taxon>
        <taxon>Bacillus</taxon>
    </lineage>
</organism>
<dbReference type="PRINTS" id="PR00420">
    <property type="entry name" value="RNGMNOXGNASE"/>
</dbReference>
<gene>
    <name evidence="5" type="ordered locus">BATR1942_02895</name>
</gene>
<dbReference type="RefSeq" id="WP_003327687.1">
    <property type="nucleotide sequence ID" value="NC_014639.1"/>
</dbReference>
<dbReference type="PANTHER" id="PTHR43004:SF19">
    <property type="entry name" value="BINDING MONOOXYGENASE, PUTATIVE (JCVI)-RELATED"/>
    <property type="match status" value="1"/>
</dbReference>
<dbReference type="Pfam" id="PF01494">
    <property type="entry name" value="FAD_binding_3"/>
    <property type="match status" value="1"/>
</dbReference>
<dbReference type="Pfam" id="PF21274">
    <property type="entry name" value="Rng_hyd_C"/>
    <property type="match status" value="1"/>
</dbReference>
<accession>A0ABM5LUF2</accession>
<dbReference type="PANTHER" id="PTHR43004">
    <property type="entry name" value="TRK SYSTEM POTASSIUM UPTAKE PROTEIN"/>
    <property type="match status" value="1"/>
</dbReference>
<evidence type="ECO:0000313" key="6">
    <source>
        <dbReference type="Proteomes" id="UP000006867"/>
    </source>
</evidence>
<proteinExistence type="predicted"/>
<dbReference type="Gene3D" id="3.40.30.120">
    <property type="match status" value="1"/>
</dbReference>
<dbReference type="Gene3D" id="3.30.70.2450">
    <property type="match status" value="1"/>
</dbReference>
<feature type="domain" description="FAD-binding" evidence="4">
    <location>
        <begin position="3"/>
        <end position="337"/>
    </location>
</feature>
<dbReference type="Gene3D" id="3.50.50.60">
    <property type="entry name" value="FAD/NAD(P)-binding domain"/>
    <property type="match status" value="1"/>
</dbReference>
<evidence type="ECO:0000259" key="4">
    <source>
        <dbReference type="Pfam" id="PF01494"/>
    </source>
</evidence>
<name>A0ABM5LUF2_BACA1</name>
<dbReference type="InterPro" id="IPR050641">
    <property type="entry name" value="RIFMO-like"/>
</dbReference>
<keyword evidence="6" id="KW-1185">Reference proteome</keyword>
<evidence type="ECO:0000256" key="2">
    <source>
        <dbReference type="ARBA" id="ARBA00022630"/>
    </source>
</evidence>